<dbReference type="OrthoDB" id="1932220at2759"/>
<keyword evidence="5" id="KW-1185">Reference proteome</keyword>
<dbReference type="PANTHER" id="PTHR31623">
    <property type="entry name" value="F21J9.9"/>
    <property type="match status" value="1"/>
</dbReference>
<sequence>MMRRFCTLLASPKSCKKHLFVLEQSLALERRLFSSQPSSIPVEIKFPQTHAESNHFDENINSQIRVVSRQNVKPNKPTPNNLRSYKLSALDQIHNSSYVPLIFFYQNNVDGKTNMDDIISKRSKRLKQSLSETLTHFYPFAGKFVDDSHIDCNDEGVYYIETRVDSDLSSFLTKPDYGSLQRLLPMPNTKEPTRGFYLSMIQVNFFTCGGVAISMSNSHKLIDGTTYMTFANAWASAAKGDPQQKMVYPNFDSPSLFLQNTQTPIYPSFPLSLLAVWPSLLRKGKCSTKRFVFDSSAINTLKEKAATASVSATRVVAVTSLIWKCATAAARKQHGEERRPSHLPLAVNLRSKFAPPLPRNAIGNIIWTTVAKCESNHLRLDGMVENINEAITRIDTNLAERFKGEQGSARVIEELKCIGHQLSRYDVDYLSLSSICNSGVYETDFGWGRPVWACYANFAKDVPLYANALFLMDTNIGHGIEAWVTLSEEEMAIFECDPEITSYASVEPSPLPCIT</sequence>
<reference evidence="4 5" key="1">
    <citation type="journal article" date="2018" name="Mol. Plant">
        <title>The genome of Artemisia annua provides insight into the evolution of Asteraceae family and artemisinin biosynthesis.</title>
        <authorList>
            <person name="Shen Q."/>
            <person name="Zhang L."/>
            <person name="Liao Z."/>
            <person name="Wang S."/>
            <person name="Yan T."/>
            <person name="Shi P."/>
            <person name="Liu M."/>
            <person name="Fu X."/>
            <person name="Pan Q."/>
            <person name="Wang Y."/>
            <person name="Lv Z."/>
            <person name="Lu X."/>
            <person name="Zhang F."/>
            <person name="Jiang W."/>
            <person name="Ma Y."/>
            <person name="Chen M."/>
            <person name="Hao X."/>
            <person name="Li L."/>
            <person name="Tang Y."/>
            <person name="Lv G."/>
            <person name="Zhou Y."/>
            <person name="Sun X."/>
            <person name="Brodelius P.E."/>
            <person name="Rose J.K.C."/>
            <person name="Tang K."/>
        </authorList>
    </citation>
    <scope>NUCLEOTIDE SEQUENCE [LARGE SCALE GENOMIC DNA]</scope>
    <source>
        <strain evidence="5">cv. Huhao1</strain>
        <tissue evidence="4">Leaf</tissue>
    </source>
</reference>
<dbReference type="InterPro" id="IPR023213">
    <property type="entry name" value="CAT-like_dom_sf"/>
</dbReference>
<name>A0A2U1MTA7_ARTAN</name>
<dbReference type="PANTHER" id="PTHR31623:SF122">
    <property type="entry name" value="HXXXD-TYPE ACYL-TRANSFERASE FAMILY PROTEIN"/>
    <property type="match status" value="1"/>
</dbReference>
<evidence type="ECO:0000313" key="4">
    <source>
        <dbReference type="EMBL" id="PWA64488.1"/>
    </source>
</evidence>
<dbReference type="GO" id="GO:0016746">
    <property type="term" value="F:acyltransferase activity"/>
    <property type="evidence" value="ECO:0007669"/>
    <property type="project" value="UniProtKB-KW"/>
</dbReference>
<dbReference type="Gene3D" id="3.30.559.10">
    <property type="entry name" value="Chloramphenicol acetyltransferase-like domain"/>
    <property type="match status" value="2"/>
</dbReference>
<evidence type="ECO:0000256" key="1">
    <source>
        <dbReference type="ARBA" id="ARBA00009861"/>
    </source>
</evidence>
<comment type="similarity">
    <text evidence="1">Belongs to the plant acyltransferase family.</text>
</comment>
<evidence type="ECO:0000256" key="3">
    <source>
        <dbReference type="ARBA" id="ARBA00023315"/>
    </source>
</evidence>
<dbReference type="Proteomes" id="UP000245207">
    <property type="component" value="Unassembled WGS sequence"/>
</dbReference>
<keyword evidence="3" id="KW-0012">Acyltransferase</keyword>
<protein>
    <submittedName>
        <fullName evidence="4">Anthranilate N-benzoyltransferase protein</fullName>
    </submittedName>
</protein>
<comment type="caution">
    <text evidence="4">The sequence shown here is derived from an EMBL/GenBank/DDBJ whole genome shotgun (WGS) entry which is preliminary data.</text>
</comment>
<dbReference type="EMBL" id="PKPP01004410">
    <property type="protein sequence ID" value="PWA64488.1"/>
    <property type="molecule type" value="Genomic_DNA"/>
</dbReference>
<proteinExistence type="inferred from homology"/>
<dbReference type="Pfam" id="PF02458">
    <property type="entry name" value="Transferase"/>
    <property type="match status" value="1"/>
</dbReference>
<dbReference type="AlphaFoldDB" id="A0A2U1MTA7"/>
<evidence type="ECO:0000256" key="2">
    <source>
        <dbReference type="ARBA" id="ARBA00022679"/>
    </source>
</evidence>
<keyword evidence="2 4" id="KW-0808">Transferase</keyword>
<gene>
    <name evidence="4" type="ORF">CTI12_AA341910</name>
</gene>
<accession>A0A2U1MTA7</accession>
<organism evidence="4 5">
    <name type="scientific">Artemisia annua</name>
    <name type="common">Sweet wormwood</name>
    <dbReference type="NCBI Taxonomy" id="35608"/>
    <lineage>
        <taxon>Eukaryota</taxon>
        <taxon>Viridiplantae</taxon>
        <taxon>Streptophyta</taxon>
        <taxon>Embryophyta</taxon>
        <taxon>Tracheophyta</taxon>
        <taxon>Spermatophyta</taxon>
        <taxon>Magnoliopsida</taxon>
        <taxon>eudicotyledons</taxon>
        <taxon>Gunneridae</taxon>
        <taxon>Pentapetalae</taxon>
        <taxon>asterids</taxon>
        <taxon>campanulids</taxon>
        <taxon>Asterales</taxon>
        <taxon>Asteraceae</taxon>
        <taxon>Asteroideae</taxon>
        <taxon>Anthemideae</taxon>
        <taxon>Artemisiinae</taxon>
        <taxon>Artemisia</taxon>
    </lineage>
</organism>
<dbReference type="STRING" id="35608.A0A2U1MTA7"/>
<evidence type="ECO:0000313" key="5">
    <source>
        <dbReference type="Proteomes" id="UP000245207"/>
    </source>
</evidence>